<dbReference type="AlphaFoldDB" id="A0A0S4QRQ5"/>
<evidence type="ECO:0000313" key="1">
    <source>
        <dbReference type="EMBL" id="CUU57094.1"/>
    </source>
</evidence>
<evidence type="ECO:0008006" key="3">
    <source>
        <dbReference type="Google" id="ProtNLM"/>
    </source>
</evidence>
<evidence type="ECO:0000313" key="2">
    <source>
        <dbReference type="Proteomes" id="UP000198802"/>
    </source>
</evidence>
<reference evidence="2" key="1">
    <citation type="submission" date="2015-11" db="EMBL/GenBank/DDBJ databases">
        <authorList>
            <person name="Varghese N."/>
        </authorList>
    </citation>
    <scope>NUCLEOTIDE SEQUENCE [LARGE SCALE GENOMIC DNA]</scope>
    <source>
        <strain evidence="2">DSM 45899</strain>
    </source>
</reference>
<gene>
    <name evidence="1" type="ORF">Ga0074812_110109</name>
</gene>
<proteinExistence type="predicted"/>
<name>A0A0S4QRQ5_9ACTN</name>
<organism evidence="1 2">
    <name type="scientific">Parafrankia irregularis</name>
    <dbReference type="NCBI Taxonomy" id="795642"/>
    <lineage>
        <taxon>Bacteria</taxon>
        <taxon>Bacillati</taxon>
        <taxon>Actinomycetota</taxon>
        <taxon>Actinomycetes</taxon>
        <taxon>Frankiales</taxon>
        <taxon>Frankiaceae</taxon>
        <taxon>Parafrankia</taxon>
    </lineage>
</organism>
<dbReference type="Proteomes" id="UP000198802">
    <property type="component" value="Unassembled WGS sequence"/>
</dbReference>
<accession>A0A0S4QRQ5</accession>
<sequence length="115" mass="13108">MSDMSAGPLLPAEFSDLEPFARRWCLATEPARYAERLNSTMADMEAFYDAAFGRVRDAMAYLDKFPLQELSATQENLLHLVYSLIMVSLPVEVWHQPRVIDSGTAYFDRYLEPAP</sequence>
<dbReference type="EMBL" id="FAOZ01000010">
    <property type="protein sequence ID" value="CUU57094.1"/>
    <property type="molecule type" value="Genomic_DNA"/>
</dbReference>
<protein>
    <recommendedName>
        <fullName evidence="3">Xaa-Pro dipeptidase</fullName>
    </recommendedName>
</protein>
<keyword evidence="2" id="KW-1185">Reference proteome</keyword>